<sequence>MVDGGRSANILSAVVVGPVSHGLMYATQPAAAAAMGTDRPAVHAAVSAVAVLAAREMEGVDLTAIDLADARRIARILEVSDTDRGQTGVQLARDEVPCSYGAPSGAGFSRHLQIEFPYRTGTSVFLRVRRI</sequence>
<gene>
    <name evidence="1" type="ORF">MLAC_04120</name>
</gene>
<keyword evidence="2" id="KW-1185">Reference proteome</keyword>
<evidence type="ECO:0000313" key="2">
    <source>
        <dbReference type="Proteomes" id="UP000466396"/>
    </source>
</evidence>
<dbReference type="AlphaFoldDB" id="A0A7I7NFE3"/>
<proteinExistence type="predicted"/>
<name>A0A7I7NFE3_9MYCO</name>
<evidence type="ECO:0000313" key="1">
    <source>
        <dbReference type="EMBL" id="BBX95118.1"/>
    </source>
</evidence>
<dbReference type="EMBL" id="AP022581">
    <property type="protein sequence ID" value="BBX95118.1"/>
    <property type="molecule type" value="Genomic_DNA"/>
</dbReference>
<organism evidence="1 2">
    <name type="scientific">Mycobacterium lacus</name>
    <dbReference type="NCBI Taxonomy" id="169765"/>
    <lineage>
        <taxon>Bacteria</taxon>
        <taxon>Bacillati</taxon>
        <taxon>Actinomycetota</taxon>
        <taxon>Actinomycetes</taxon>
        <taxon>Mycobacteriales</taxon>
        <taxon>Mycobacteriaceae</taxon>
        <taxon>Mycobacterium</taxon>
    </lineage>
</organism>
<dbReference type="KEGG" id="mlj:MLAC_04120"/>
<reference evidence="1 2" key="1">
    <citation type="journal article" date="2019" name="Emerg. Microbes Infect.">
        <title>Comprehensive subspecies identification of 175 nontuberculous mycobacteria species based on 7547 genomic profiles.</title>
        <authorList>
            <person name="Matsumoto Y."/>
            <person name="Kinjo T."/>
            <person name="Motooka D."/>
            <person name="Nabeya D."/>
            <person name="Jung N."/>
            <person name="Uechi K."/>
            <person name="Horii T."/>
            <person name="Iida T."/>
            <person name="Fujita J."/>
            <person name="Nakamura S."/>
        </authorList>
    </citation>
    <scope>NUCLEOTIDE SEQUENCE [LARGE SCALE GENOMIC DNA]</scope>
    <source>
        <strain evidence="1 2">JCM 15657</strain>
    </source>
</reference>
<accession>A0A7I7NFE3</accession>
<protein>
    <submittedName>
        <fullName evidence="1">Uncharacterized protein</fullName>
    </submittedName>
</protein>
<dbReference type="Proteomes" id="UP000466396">
    <property type="component" value="Chromosome"/>
</dbReference>